<gene>
    <name evidence="1" type="ORF">CC86DRAFT_146290</name>
</gene>
<sequence length="250" mass="28472">MVAQVTPRTTILSLPVELRLQIAAYALEQPANPGLHAHRADYNGLIDLTYRSASNLSILLVCRQFYQDFASLAFRMTTFVLNGDISCSLHSQPETTLRNLRKLSIGKSGWNSVQQWHNYPFDNENLQLDVLSLVLDTKDPDPTTRLLRCLRHVRIVRIFPTADKRFHAHHFAQLVGAMYQEDHYHRYDAPDAPNVGNTLFEPHFNSDDGSFDLVAKEPTPVMAEEDYMVMMKPKINRLMEWASGLSDSAT</sequence>
<evidence type="ECO:0008006" key="3">
    <source>
        <dbReference type="Google" id="ProtNLM"/>
    </source>
</evidence>
<organism evidence="1 2">
    <name type="scientific">Ophiobolus disseminans</name>
    <dbReference type="NCBI Taxonomy" id="1469910"/>
    <lineage>
        <taxon>Eukaryota</taxon>
        <taxon>Fungi</taxon>
        <taxon>Dikarya</taxon>
        <taxon>Ascomycota</taxon>
        <taxon>Pezizomycotina</taxon>
        <taxon>Dothideomycetes</taxon>
        <taxon>Pleosporomycetidae</taxon>
        <taxon>Pleosporales</taxon>
        <taxon>Pleosporineae</taxon>
        <taxon>Phaeosphaeriaceae</taxon>
        <taxon>Ophiobolus</taxon>
    </lineage>
</organism>
<dbReference type="Proteomes" id="UP000799424">
    <property type="component" value="Unassembled WGS sequence"/>
</dbReference>
<reference evidence="1" key="1">
    <citation type="journal article" date="2020" name="Stud. Mycol.">
        <title>101 Dothideomycetes genomes: a test case for predicting lifestyles and emergence of pathogens.</title>
        <authorList>
            <person name="Haridas S."/>
            <person name="Albert R."/>
            <person name="Binder M."/>
            <person name="Bloem J."/>
            <person name="Labutti K."/>
            <person name="Salamov A."/>
            <person name="Andreopoulos B."/>
            <person name="Baker S."/>
            <person name="Barry K."/>
            <person name="Bills G."/>
            <person name="Bluhm B."/>
            <person name="Cannon C."/>
            <person name="Castanera R."/>
            <person name="Culley D."/>
            <person name="Daum C."/>
            <person name="Ezra D."/>
            <person name="Gonzalez J."/>
            <person name="Henrissat B."/>
            <person name="Kuo A."/>
            <person name="Liang C."/>
            <person name="Lipzen A."/>
            <person name="Lutzoni F."/>
            <person name="Magnuson J."/>
            <person name="Mondo S."/>
            <person name="Nolan M."/>
            <person name="Ohm R."/>
            <person name="Pangilinan J."/>
            <person name="Park H.-J."/>
            <person name="Ramirez L."/>
            <person name="Alfaro M."/>
            <person name="Sun H."/>
            <person name="Tritt A."/>
            <person name="Yoshinaga Y."/>
            <person name="Zwiers L.-H."/>
            <person name="Turgeon B."/>
            <person name="Goodwin S."/>
            <person name="Spatafora J."/>
            <person name="Crous P."/>
            <person name="Grigoriev I."/>
        </authorList>
    </citation>
    <scope>NUCLEOTIDE SEQUENCE</scope>
    <source>
        <strain evidence="1">CBS 113818</strain>
    </source>
</reference>
<dbReference type="OrthoDB" id="3786918at2759"/>
<dbReference type="AlphaFoldDB" id="A0A6A6ZEN0"/>
<keyword evidence="2" id="KW-1185">Reference proteome</keyword>
<accession>A0A6A6ZEN0</accession>
<dbReference type="EMBL" id="MU006245">
    <property type="protein sequence ID" value="KAF2819446.1"/>
    <property type="molecule type" value="Genomic_DNA"/>
</dbReference>
<evidence type="ECO:0000313" key="1">
    <source>
        <dbReference type="EMBL" id="KAF2819446.1"/>
    </source>
</evidence>
<name>A0A6A6ZEN0_9PLEO</name>
<evidence type="ECO:0000313" key="2">
    <source>
        <dbReference type="Proteomes" id="UP000799424"/>
    </source>
</evidence>
<protein>
    <recommendedName>
        <fullName evidence="3">F-box domain-containing protein</fullName>
    </recommendedName>
</protein>
<proteinExistence type="predicted"/>